<dbReference type="PANTHER" id="PTHR12110">
    <property type="entry name" value="HYDROXYPYRUVATE ISOMERASE"/>
    <property type="match status" value="1"/>
</dbReference>
<keyword evidence="3" id="KW-1185">Reference proteome</keyword>
<evidence type="ECO:0000313" key="2">
    <source>
        <dbReference type="EMBL" id="AZN42552.1"/>
    </source>
</evidence>
<sequence length="293" mass="32080">MPRRKVTMKLGLSSFTLTWSVGVPGYETPGAPLTAEDLIQLTQSRGLRLLQIADNLPLHTKTETELAHIKQTAEDYDVAIEVGTRGTDPDLLLTYLSIARTFGSPIVRSIITTPDLAAAELQLREVLPSYEAAGITLAIENHGMHTTRQLVQLFDSIDSPYVGCCLDTVNSFGALENPETVIDRLVPYLVNLHIKDFDIKRVDHQMGYTILGTPAGAGKLNIGYLMDRIAQHGKGTASAILELWTPFTASVADTIALEQRWLDESISGLASSGYFREDGVNHYGINNAERESV</sequence>
<gene>
    <name evidence="2" type="ORF">EJC50_24835</name>
</gene>
<reference evidence="3" key="1">
    <citation type="submission" date="2018-12" db="EMBL/GenBank/DDBJ databases">
        <title>Genome sequence of Peanibacillus sp.</title>
        <authorList>
            <person name="Subramani G."/>
            <person name="Srinivasan S."/>
            <person name="Kim M.K."/>
        </authorList>
    </citation>
    <scope>NUCLEOTIDE SEQUENCE [LARGE SCALE GENOMIC DNA]</scope>
    <source>
        <strain evidence="3">18JY67-1</strain>
    </source>
</reference>
<dbReference type="PANTHER" id="PTHR12110:SF52">
    <property type="entry name" value="XYLOSE ISOMERASE"/>
    <property type="match status" value="1"/>
</dbReference>
<name>A0A3S9A9W7_9BACL</name>
<keyword evidence="2" id="KW-0413">Isomerase</keyword>
<dbReference type="KEGG" id="palb:EJC50_24835"/>
<evidence type="ECO:0000313" key="3">
    <source>
        <dbReference type="Proteomes" id="UP000272528"/>
    </source>
</evidence>
<dbReference type="GO" id="GO:0016853">
    <property type="term" value="F:isomerase activity"/>
    <property type="evidence" value="ECO:0007669"/>
    <property type="project" value="UniProtKB-KW"/>
</dbReference>
<dbReference type="Gene3D" id="3.20.20.150">
    <property type="entry name" value="Divalent-metal-dependent TIM barrel enzymes"/>
    <property type="match status" value="1"/>
</dbReference>
<protein>
    <submittedName>
        <fullName evidence="2">Sugar phosphate isomerase/epimerase</fullName>
    </submittedName>
</protein>
<dbReference type="EMBL" id="CP034437">
    <property type="protein sequence ID" value="AZN42552.1"/>
    <property type="molecule type" value="Genomic_DNA"/>
</dbReference>
<dbReference type="AlphaFoldDB" id="A0A3S9A9W7"/>
<accession>A0A3S9A9W7</accession>
<feature type="domain" description="Xylose isomerase-like TIM barrel" evidence="1">
    <location>
        <begin position="121"/>
        <end position="262"/>
    </location>
</feature>
<dbReference type="Pfam" id="PF01261">
    <property type="entry name" value="AP_endonuc_2"/>
    <property type="match status" value="1"/>
</dbReference>
<evidence type="ECO:0000259" key="1">
    <source>
        <dbReference type="Pfam" id="PF01261"/>
    </source>
</evidence>
<dbReference type="InterPro" id="IPR036237">
    <property type="entry name" value="Xyl_isomerase-like_sf"/>
</dbReference>
<dbReference type="InterPro" id="IPR050312">
    <property type="entry name" value="IolE/XylAMocC-like"/>
</dbReference>
<dbReference type="SUPFAM" id="SSF51658">
    <property type="entry name" value="Xylose isomerase-like"/>
    <property type="match status" value="1"/>
</dbReference>
<dbReference type="InterPro" id="IPR013022">
    <property type="entry name" value="Xyl_isomerase-like_TIM-brl"/>
</dbReference>
<dbReference type="Proteomes" id="UP000272528">
    <property type="component" value="Chromosome"/>
</dbReference>
<proteinExistence type="predicted"/>
<dbReference type="OrthoDB" id="256906at2"/>
<organism evidence="2 3">
    <name type="scientific">Paenibacillus albus</name>
    <dbReference type="NCBI Taxonomy" id="2495582"/>
    <lineage>
        <taxon>Bacteria</taxon>
        <taxon>Bacillati</taxon>
        <taxon>Bacillota</taxon>
        <taxon>Bacilli</taxon>
        <taxon>Bacillales</taxon>
        <taxon>Paenibacillaceae</taxon>
        <taxon>Paenibacillus</taxon>
    </lineage>
</organism>